<feature type="transmembrane region" description="Helical" evidence="8">
    <location>
        <begin position="68"/>
        <end position="85"/>
    </location>
</feature>
<evidence type="ECO:0000313" key="10">
    <source>
        <dbReference type="Proteomes" id="UP000245657"/>
    </source>
</evidence>
<evidence type="ECO:0000313" key="9">
    <source>
        <dbReference type="EMBL" id="PWR71504.1"/>
    </source>
</evidence>
<reference evidence="9 10" key="1">
    <citation type="submission" date="2018-05" db="EMBL/GenBank/DDBJ databases">
        <title>Draft genome of Methanospirillum lacunae Ki8-1.</title>
        <authorList>
            <person name="Dueholm M.S."/>
            <person name="Nielsen P.H."/>
            <person name="Bakmann L.F."/>
            <person name="Otzen D.E."/>
        </authorList>
    </citation>
    <scope>NUCLEOTIDE SEQUENCE [LARGE SCALE GENOMIC DNA]</scope>
    <source>
        <strain evidence="9 10">Ki8-1</strain>
    </source>
</reference>
<feature type="transmembrane region" description="Helical" evidence="8">
    <location>
        <begin position="130"/>
        <end position="151"/>
    </location>
</feature>
<feature type="transmembrane region" description="Helical" evidence="8">
    <location>
        <begin position="163"/>
        <end position="184"/>
    </location>
</feature>
<dbReference type="GeneID" id="97550349"/>
<feature type="transmembrane region" description="Helical" evidence="8">
    <location>
        <begin position="40"/>
        <end position="62"/>
    </location>
</feature>
<keyword evidence="7 8" id="KW-0464">Manganese</keyword>
<dbReference type="GO" id="GO:0005886">
    <property type="term" value="C:plasma membrane"/>
    <property type="evidence" value="ECO:0007669"/>
    <property type="project" value="UniProtKB-SubCell"/>
</dbReference>
<proteinExistence type="inferred from homology"/>
<keyword evidence="10" id="KW-1185">Reference proteome</keyword>
<dbReference type="EMBL" id="QGMY01000008">
    <property type="protein sequence ID" value="PWR71504.1"/>
    <property type="molecule type" value="Genomic_DNA"/>
</dbReference>
<keyword evidence="1 8" id="KW-0813">Transport</keyword>
<keyword evidence="6 8" id="KW-0472">Membrane</keyword>
<dbReference type="PANTHER" id="PTHR35529:SF1">
    <property type="entry name" value="MANGANESE EFFLUX PUMP MNTP-RELATED"/>
    <property type="match status" value="1"/>
</dbReference>
<name>A0A2V2MTI1_9EURY</name>
<feature type="transmembrane region" description="Helical" evidence="8">
    <location>
        <begin position="6"/>
        <end position="28"/>
    </location>
</feature>
<evidence type="ECO:0000256" key="7">
    <source>
        <dbReference type="ARBA" id="ARBA00023211"/>
    </source>
</evidence>
<evidence type="ECO:0000256" key="8">
    <source>
        <dbReference type="HAMAP-Rule" id="MF_01521"/>
    </source>
</evidence>
<dbReference type="AlphaFoldDB" id="A0A2V2MTI1"/>
<organism evidence="9 10">
    <name type="scientific">Methanospirillum lacunae</name>
    <dbReference type="NCBI Taxonomy" id="668570"/>
    <lineage>
        <taxon>Archaea</taxon>
        <taxon>Methanobacteriati</taxon>
        <taxon>Methanobacteriota</taxon>
        <taxon>Stenosarchaea group</taxon>
        <taxon>Methanomicrobia</taxon>
        <taxon>Methanomicrobiales</taxon>
        <taxon>Methanospirillaceae</taxon>
        <taxon>Methanospirillum</taxon>
    </lineage>
</organism>
<dbReference type="PANTHER" id="PTHR35529">
    <property type="entry name" value="MANGANESE EFFLUX PUMP MNTP-RELATED"/>
    <property type="match status" value="1"/>
</dbReference>
<dbReference type="HAMAP" id="MF_01521">
    <property type="entry name" value="MntP_pump"/>
    <property type="match status" value="1"/>
</dbReference>
<comment type="function">
    <text evidence="8">Probably functions as a manganese efflux pump.</text>
</comment>
<evidence type="ECO:0000256" key="2">
    <source>
        <dbReference type="ARBA" id="ARBA00022475"/>
    </source>
</evidence>
<accession>A0A2V2MTI1</accession>
<keyword evidence="5 8" id="KW-0406">Ion transport</keyword>
<comment type="caution">
    <text evidence="9">The sequence shown here is derived from an EMBL/GenBank/DDBJ whole genome shotgun (WGS) entry which is preliminary data.</text>
</comment>
<keyword evidence="4 8" id="KW-1133">Transmembrane helix</keyword>
<sequence>MDFISLLAIAVGLGMDCFAVSIAAGIAVRESRLSVISRIAILFGLFQTGMTLLGWAGGSFIIAWIEPFDHWIAAILLGIIGGKMIQEGLSDSDEKGIDFYSVSVLLLLAVATSIDALAVGLSLAVLKVQILIPALIIGVCAVVMSGAGFLIGERFGDHIGSKAEIIGGIVLIFIGLKILAEHIIGG</sequence>
<comment type="similarity">
    <text evidence="8">Belongs to the MntP (TC 9.B.29) family.</text>
</comment>
<dbReference type="Pfam" id="PF02659">
    <property type="entry name" value="Mntp"/>
    <property type="match status" value="1"/>
</dbReference>
<keyword evidence="3 8" id="KW-0812">Transmembrane</keyword>
<dbReference type="Proteomes" id="UP000245657">
    <property type="component" value="Unassembled WGS sequence"/>
</dbReference>
<dbReference type="OrthoDB" id="53356at2157"/>
<evidence type="ECO:0000256" key="5">
    <source>
        <dbReference type="ARBA" id="ARBA00023065"/>
    </source>
</evidence>
<evidence type="ECO:0000256" key="3">
    <source>
        <dbReference type="ARBA" id="ARBA00022692"/>
    </source>
</evidence>
<dbReference type="InterPro" id="IPR003810">
    <property type="entry name" value="Mntp/YtaF"/>
</dbReference>
<keyword evidence="2 8" id="KW-1003">Cell membrane</keyword>
<gene>
    <name evidence="8" type="primary">mntP</name>
    <name evidence="9" type="ORF">DK846_11625</name>
</gene>
<dbReference type="GO" id="GO:0005384">
    <property type="term" value="F:manganese ion transmembrane transporter activity"/>
    <property type="evidence" value="ECO:0007669"/>
    <property type="project" value="UniProtKB-UniRule"/>
</dbReference>
<dbReference type="RefSeq" id="WP_109969122.1">
    <property type="nucleotide sequence ID" value="NZ_CP176093.1"/>
</dbReference>
<evidence type="ECO:0000256" key="4">
    <source>
        <dbReference type="ARBA" id="ARBA00022989"/>
    </source>
</evidence>
<evidence type="ECO:0000256" key="1">
    <source>
        <dbReference type="ARBA" id="ARBA00022448"/>
    </source>
</evidence>
<comment type="subcellular location">
    <subcellularLocation>
        <location evidence="8">Cell membrane</location>
        <topology evidence="8">Multi-pass membrane protein</topology>
    </subcellularLocation>
</comment>
<dbReference type="InterPro" id="IPR022929">
    <property type="entry name" value="Put_MntP"/>
</dbReference>
<protein>
    <recommendedName>
        <fullName evidence="8">Putative manganese efflux pump MntP</fullName>
    </recommendedName>
</protein>
<evidence type="ECO:0000256" key="6">
    <source>
        <dbReference type="ARBA" id="ARBA00023136"/>
    </source>
</evidence>
<feature type="transmembrane region" description="Helical" evidence="8">
    <location>
        <begin position="97"/>
        <end position="124"/>
    </location>
</feature>